<sequence>MTDDVCDFCKGAGSSSTNVCVYCNGTGEWNQAAQSYVKNHICQCIVLDRKFCPVCNKPCHHDTSLNPKQTIDSGHGGMSVPEIPM</sequence>
<name>A0A2Z2HJN7_9ARCH</name>
<evidence type="ECO:0000313" key="1">
    <source>
        <dbReference type="EMBL" id="ARS64311.1"/>
    </source>
</evidence>
<dbReference type="GeneID" id="32901173"/>
<protein>
    <recommendedName>
        <fullName evidence="3">Chaperone protein DnaJ</fullName>
    </recommendedName>
</protein>
<proteinExistence type="predicted"/>
<reference evidence="1 2" key="1">
    <citation type="journal article" date="2017" name="Environ. Microbiol.">
        <title>Genome and epigenome of a novel marine Thaumarchaeota strain suggest viral infection, phosphorothioation DNA modification and multiple restriction systems.</title>
        <authorList>
            <person name="Ahlgren N.A."/>
            <person name="Chen Y."/>
            <person name="Needham D.M."/>
            <person name="Parada A.E."/>
            <person name="Sachdeva R."/>
            <person name="Trinh V."/>
            <person name="Chen T."/>
            <person name="Fuhrman J.A."/>
        </authorList>
    </citation>
    <scope>NUCLEOTIDE SEQUENCE [LARGE SCALE GENOMIC DNA]</scope>
    <source>
        <strain evidence="1 2">SPOT01</strain>
    </source>
</reference>
<organism evidence="1 2">
    <name type="scientific">Candidatus Nitrosomarinus catalinensis</name>
    <dbReference type="NCBI Taxonomy" id="1898749"/>
    <lineage>
        <taxon>Archaea</taxon>
        <taxon>Nitrososphaerota</taxon>
        <taxon>Nitrososphaeria</taxon>
        <taxon>Nitrosopumilales</taxon>
        <taxon>Nitrosopumilaceae</taxon>
        <taxon>Candidatus Nitrosomarinus</taxon>
    </lineage>
</organism>
<dbReference type="EMBL" id="CP021324">
    <property type="protein sequence ID" value="ARS64311.1"/>
    <property type="molecule type" value="Genomic_DNA"/>
</dbReference>
<keyword evidence="2" id="KW-1185">Reference proteome</keyword>
<accession>A0A2Z2HJN7</accession>
<dbReference type="Gene3D" id="6.20.20.10">
    <property type="match status" value="1"/>
</dbReference>
<dbReference type="KEGG" id="nct:NMSP_0690"/>
<dbReference type="OrthoDB" id="5596at2157"/>
<evidence type="ECO:0000313" key="2">
    <source>
        <dbReference type="Proteomes" id="UP000249949"/>
    </source>
</evidence>
<evidence type="ECO:0008006" key="3">
    <source>
        <dbReference type="Google" id="ProtNLM"/>
    </source>
</evidence>
<dbReference type="RefSeq" id="WP_086907440.1">
    <property type="nucleotide sequence ID" value="NZ_CP021324.1"/>
</dbReference>
<gene>
    <name evidence="1" type="ORF">NMSP_0690</name>
</gene>
<dbReference type="Proteomes" id="UP000249949">
    <property type="component" value="Chromosome"/>
</dbReference>
<dbReference type="AlphaFoldDB" id="A0A2Z2HJN7"/>